<dbReference type="HOGENOM" id="CLU_2310621_0_0_1"/>
<evidence type="ECO:0000313" key="1">
    <source>
        <dbReference type="EnsemblPlants" id="OMERI09G07380.1"/>
    </source>
</evidence>
<keyword evidence="2" id="KW-1185">Reference proteome</keyword>
<accession>A0A0E0ERY8</accession>
<proteinExistence type="predicted"/>
<dbReference type="AlphaFoldDB" id="A0A0E0ERY8"/>
<dbReference type="EnsemblPlants" id="OMERI09G07380.1">
    <property type="protein sequence ID" value="OMERI09G07380.1"/>
    <property type="gene ID" value="OMERI09G07380"/>
</dbReference>
<dbReference type="Proteomes" id="UP000008021">
    <property type="component" value="Chromosome 9"/>
</dbReference>
<reference evidence="1" key="2">
    <citation type="submission" date="2018-05" db="EMBL/GenBank/DDBJ databases">
        <title>OmerRS3 (Oryza meridionalis Reference Sequence Version 3).</title>
        <authorList>
            <person name="Zhang J."/>
            <person name="Kudrna D."/>
            <person name="Lee S."/>
            <person name="Talag J."/>
            <person name="Welchert J."/>
            <person name="Wing R.A."/>
        </authorList>
    </citation>
    <scope>NUCLEOTIDE SEQUENCE [LARGE SCALE GENOMIC DNA]</scope>
    <source>
        <strain evidence="1">cv. OR44</strain>
    </source>
</reference>
<reference evidence="1" key="1">
    <citation type="submission" date="2015-04" db="UniProtKB">
        <authorList>
            <consortium name="EnsemblPlants"/>
        </authorList>
    </citation>
    <scope>IDENTIFICATION</scope>
</reference>
<protein>
    <submittedName>
        <fullName evidence="1">Uncharacterized protein</fullName>
    </submittedName>
</protein>
<organism evidence="1">
    <name type="scientific">Oryza meridionalis</name>
    <dbReference type="NCBI Taxonomy" id="40149"/>
    <lineage>
        <taxon>Eukaryota</taxon>
        <taxon>Viridiplantae</taxon>
        <taxon>Streptophyta</taxon>
        <taxon>Embryophyta</taxon>
        <taxon>Tracheophyta</taxon>
        <taxon>Spermatophyta</taxon>
        <taxon>Magnoliopsida</taxon>
        <taxon>Liliopsida</taxon>
        <taxon>Poales</taxon>
        <taxon>Poaceae</taxon>
        <taxon>BOP clade</taxon>
        <taxon>Oryzoideae</taxon>
        <taxon>Oryzeae</taxon>
        <taxon>Oryzinae</taxon>
        <taxon>Oryza</taxon>
    </lineage>
</organism>
<sequence length="100" mass="10626">MGLNSAVKSSSAARTCVKFCRKLVVVSATKSHLMRAWIRGNFSCDERRAAAGWLQTGPSTTPRHVTAAELRETAAIASSCVVDLYGLEVLADGIQDDAAT</sequence>
<name>A0A0E0ERY8_9ORYZ</name>
<evidence type="ECO:0000313" key="2">
    <source>
        <dbReference type="Proteomes" id="UP000008021"/>
    </source>
</evidence>
<dbReference type="Gramene" id="OMERI09G07380.1">
    <property type="protein sequence ID" value="OMERI09G07380.1"/>
    <property type="gene ID" value="OMERI09G07380"/>
</dbReference>
<dbReference type="STRING" id="40149.A0A0E0ERY8"/>
<dbReference type="Gene3D" id="3.40.190.10">
    <property type="entry name" value="Periplasmic binding protein-like II"/>
    <property type="match status" value="1"/>
</dbReference>